<protein>
    <submittedName>
        <fullName evidence="2">Phosphate ABC transporter substrate-binding protein</fullName>
    </submittedName>
</protein>
<sequence>MAGMTLVANARMYAATPAAAAAWKLFFRWLADKSGVDLAVIDYAFPAPLAALWSRPDLGAAFMCGFPFVRSQYRPKPLAAPIPAGARYAGRPVYMTDLVVRADAPYRTLEDTFGGRLGYTVEDSHSGYNALRHHLLPYRSSLRPALYGKRIGPLYTPRRVLEAIIDGTIDLGPLDGYALDLTKRHEPAVAQRVRTLATTDPAPIPFLIASADCPDEIVHRLRSALLSFGDDPRCAELRDALCLAGFAPVVEADYALIAAWDQEAQAAGYSCPA</sequence>
<dbReference type="EMBL" id="BMJQ01000027">
    <property type="protein sequence ID" value="GGF48462.1"/>
    <property type="molecule type" value="Genomic_DNA"/>
</dbReference>
<evidence type="ECO:0000256" key="1">
    <source>
        <dbReference type="SAM" id="SignalP"/>
    </source>
</evidence>
<reference evidence="2" key="1">
    <citation type="journal article" date="2014" name="Int. J. Syst. Evol. Microbiol.">
        <title>Complete genome sequence of Corynebacterium casei LMG S-19264T (=DSM 44701T), isolated from a smear-ripened cheese.</title>
        <authorList>
            <consortium name="US DOE Joint Genome Institute (JGI-PGF)"/>
            <person name="Walter F."/>
            <person name="Albersmeier A."/>
            <person name="Kalinowski J."/>
            <person name="Ruckert C."/>
        </authorList>
    </citation>
    <scope>NUCLEOTIDE SEQUENCE</scope>
    <source>
        <strain evidence="2">CGMCC 1.15725</strain>
    </source>
</reference>
<reference evidence="2" key="2">
    <citation type="submission" date="2020-09" db="EMBL/GenBank/DDBJ databases">
        <authorList>
            <person name="Sun Q."/>
            <person name="Zhou Y."/>
        </authorList>
    </citation>
    <scope>NUCLEOTIDE SEQUENCE</scope>
    <source>
        <strain evidence="2">CGMCC 1.15725</strain>
    </source>
</reference>
<dbReference type="AlphaFoldDB" id="A0A8J2Z146"/>
<dbReference type="SUPFAM" id="SSF53850">
    <property type="entry name" value="Periplasmic binding protein-like II"/>
    <property type="match status" value="1"/>
</dbReference>
<feature type="signal peptide" evidence="1">
    <location>
        <begin position="1"/>
        <end position="20"/>
    </location>
</feature>
<organism evidence="2 3">
    <name type="scientific">Aliidongia dinghuensis</name>
    <dbReference type="NCBI Taxonomy" id="1867774"/>
    <lineage>
        <taxon>Bacteria</taxon>
        <taxon>Pseudomonadati</taxon>
        <taxon>Pseudomonadota</taxon>
        <taxon>Alphaproteobacteria</taxon>
        <taxon>Rhodospirillales</taxon>
        <taxon>Dongiaceae</taxon>
        <taxon>Aliidongia</taxon>
    </lineage>
</organism>
<comment type="caution">
    <text evidence="2">The sequence shown here is derived from an EMBL/GenBank/DDBJ whole genome shotgun (WGS) entry which is preliminary data.</text>
</comment>
<gene>
    <name evidence="2" type="ORF">GCM10011611_63570</name>
</gene>
<name>A0A8J2Z146_9PROT</name>
<dbReference type="Gene3D" id="3.40.190.10">
    <property type="entry name" value="Periplasmic binding protein-like II"/>
    <property type="match status" value="1"/>
</dbReference>
<evidence type="ECO:0000313" key="2">
    <source>
        <dbReference type="EMBL" id="GGF48462.1"/>
    </source>
</evidence>
<dbReference type="Proteomes" id="UP000646365">
    <property type="component" value="Unassembled WGS sequence"/>
</dbReference>
<dbReference type="Pfam" id="PF12974">
    <property type="entry name" value="Phosphonate-bd"/>
    <property type="match status" value="1"/>
</dbReference>
<dbReference type="PANTHER" id="PTHR35841:SF1">
    <property type="entry name" value="PHOSPHONATES-BINDING PERIPLASMIC PROTEIN"/>
    <property type="match status" value="1"/>
</dbReference>
<keyword evidence="1" id="KW-0732">Signal</keyword>
<feature type="chain" id="PRO_5035292700" evidence="1">
    <location>
        <begin position="21"/>
        <end position="273"/>
    </location>
</feature>
<proteinExistence type="predicted"/>
<keyword evidence="3" id="KW-1185">Reference proteome</keyword>
<accession>A0A8J2Z146</accession>
<dbReference type="PANTHER" id="PTHR35841">
    <property type="entry name" value="PHOSPHONATES-BINDING PERIPLASMIC PROTEIN"/>
    <property type="match status" value="1"/>
</dbReference>
<evidence type="ECO:0000313" key="3">
    <source>
        <dbReference type="Proteomes" id="UP000646365"/>
    </source>
</evidence>